<dbReference type="Proteomes" id="UP001218218">
    <property type="component" value="Unassembled WGS sequence"/>
</dbReference>
<protein>
    <submittedName>
        <fullName evidence="1">Uncharacterized protein</fullName>
    </submittedName>
</protein>
<name>A0AAD7A511_9AGAR</name>
<keyword evidence="2" id="KW-1185">Reference proteome</keyword>
<accession>A0AAD7A511</accession>
<evidence type="ECO:0000313" key="1">
    <source>
        <dbReference type="EMBL" id="KAJ7349674.1"/>
    </source>
</evidence>
<dbReference type="AlphaFoldDB" id="A0AAD7A511"/>
<comment type="caution">
    <text evidence="1">The sequence shown here is derived from an EMBL/GenBank/DDBJ whole genome shotgun (WGS) entry which is preliminary data.</text>
</comment>
<gene>
    <name evidence="1" type="ORF">DFH08DRAFT_807024</name>
</gene>
<organism evidence="1 2">
    <name type="scientific">Mycena albidolilacea</name>
    <dbReference type="NCBI Taxonomy" id="1033008"/>
    <lineage>
        <taxon>Eukaryota</taxon>
        <taxon>Fungi</taxon>
        <taxon>Dikarya</taxon>
        <taxon>Basidiomycota</taxon>
        <taxon>Agaricomycotina</taxon>
        <taxon>Agaricomycetes</taxon>
        <taxon>Agaricomycetidae</taxon>
        <taxon>Agaricales</taxon>
        <taxon>Marasmiineae</taxon>
        <taxon>Mycenaceae</taxon>
        <taxon>Mycena</taxon>
    </lineage>
</organism>
<reference evidence="1" key="1">
    <citation type="submission" date="2023-03" db="EMBL/GenBank/DDBJ databases">
        <title>Massive genome expansion in bonnet fungi (Mycena s.s.) driven by repeated elements and novel gene families across ecological guilds.</title>
        <authorList>
            <consortium name="Lawrence Berkeley National Laboratory"/>
            <person name="Harder C.B."/>
            <person name="Miyauchi S."/>
            <person name="Viragh M."/>
            <person name="Kuo A."/>
            <person name="Thoen E."/>
            <person name="Andreopoulos B."/>
            <person name="Lu D."/>
            <person name="Skrede I."/>
            <person name="Drula E."/>
            <person name="Henrissat B."/>
            <person name="Morin E."/>
            <person name="Kohler A."/>
            <person name="Barry K."/>
            <person name="LaButti K."/>
            <person name="Morin E."/>
            <person name="Salamov A."/>
            <person name="Lipzen A."/>
            <person name="Mereny Z."/>
            <person name="Hegedus B."/>
            <person name="Baldrian P."/>
            <person name="Stursova M."/>
            <person name="Weitz H."/>
            <person name="Taylor A."/>
            <person name="Grigoriev I.V."/>
            <person name="Nagy L.G."/>
            <person name="Martin F."/>
            <person name="Kauserud H."/>
        </authorList>
    </citation>
    <scope>NUCLEOTIDE SEQUENCE</scope>
    <source>
        <strain evidence="1">CBHHK002</strain>
    </source>
</reference>
<sequence length="134" mass="14965">MYPRVQIILLRNPASKGNPTFWGIPLKSLLRNPSDVGRMSGSHLSGYYAKKEGVKKMIYIKPPAELAKLSTRAGPSEDARPVAKKAVTKAHYFSKWNLFGARTLVAHLCTADIMPSSELQHFFGFANSVKIRQY</sequence>
<dbReference type="EMBL" id="JARIHO010000015">
    <property type="protein sequence ID" value="KAJ7349674.1"/>
    <property type="molecule type" value="Genomic_DNA"/>
</dbReference>
<evidence type="ECO:0000313" key="2">
    <source>
        <dbReference type="Proteomes" id="UP001218218"/>
    </source>
</evidence>
<proteinExistence type="predicted"/>